<dbReference type="Pfam" id="PF09361">
    <property type="entry name" value="Phasin_2"/>
    <property type="match status" value="1"/>
</dbReference>
<keyword evidence="3" id="KW-1185">Reference proteome</keyword>
<protein>
    <submittedName>
        <fullName evidence="2">Phasin family protein</fullName>
    </submittedName>
</protein>
<evidence type="ECO:0000313" key="3">
    <source>
        <dbReference type="Proteomes" id="UP001172778"/>
    </source>
</evidence>
<dbReference type="EMBL" id="JARRAF010000006">
    <property type="protein sequence ID" value="MDK2123744.1"/>
    <property type="molecule type" value="Genomic_DNA"/>
</dbReference>
<dbReference type="InterPro" id="IPR010127">
    <property type="entry name" value="Phasin_subfam-1"/>
</dbReference>
<dbReference type="InterPro" id="IPR018968">
    <property type="entry name" value="Phasin"/>
</dbReference>
<name>A0ABT7DV87_9NEIS</name>
<evidence type="ECO:0000259" key="1">
    <source>
        <dbReference type="Pfam" id="PF09361"/>
    </source>
</evidence>
<feature type="domain" description="Phasin" evidence="1">
    <location>
        <begin position="6"/>
        <end position="104"/>
    </location>
</feature>
<comment type="caution">
    <text evidence="2">The sequence shown here is derived from an EMBL/GenBank/DDBJ whole genome shotgun (WGS) entry which is preliminary data.</text>
</comment>
<accession>A0ABT7DV87</accession>
<sequence>MFNATEFASVGQANFEKSLRISNIAISGMERLFNLQVELTRKVLEENALAVKQLSEVRDVQGLISLQQQLSQPAVDKAIGVARSVYESAQATQAELSQLIEEQVLEFNKNMVSTLDRAVKSAPVGSEAAVATLKTAVAAAASAYDTVMKTAKKVGTDIAEASVAAAETSAKAASAVRAPAVKKAATA</sequence>
<dbReference type="NCBIfam" id="TIGR01841">
    <property type="entry name" value="phasin"/>
    <property type="match status" value="1"/>
</dbReference>
<dbReference type="RefSeq" id="WP_284100049.1">
    <property type="nucleotide sequence ID" value="NZ_JARRAF010000006.1"/>
</dbReference>
<reference evidence="2" key="1">
    <citation type="submission" date="2023-03" db="EMBL/GenBank/DDBJ databases">
        <title>Chitinimonas shenzhenensis gen. nov., sp. nov., a novel member of family Burkholderiaceae isolated from activated sludge collected in Shen Zhen, China.</title>
        <authorList>
            <person name="Wang X."/>
        </authorList>
    </citation>
    <scope>NUCLEOTIDE SEQUENCE</scope>
    <source>
        <strain evidence="2">DQS-5</strain>
    </source>
</reference>
<proteinExistence type="predicted"/>
<evidence type="ECO:0000313" key="2">
    <source>
        <dbReference type="EMBL" id="MDK2123744.1"/>
    </source>
</evidence>
<organism evidence="2 3">
    <name type="scientific">Parachitinimonas caeni</name>
    <dbReference type="NCBI Taxonomy" id="3031301"/>
    <lineage>
        <taxon>Bacteria</taxon>
        <taxon>Pseudomonadati</taxon>
        <taxon>Pseudomonadota</taxon>
        <taxon>Betaproteobacteria</taxon>
        <taxon>Neisseriales</taxon>
        <taxon>Chitinibacteraceae</taxon>
        <taxon>Parachitinimonas</taxon>
    </lineage>
</organism>
<dbReference type="Proteomes" id="UP001172778">
    <property type="component" value="Unassembled WGS sequence"/>
</dbReference>
<gene>
    <name evidence="2" type="ORF">PZA18_06745</name>
</gene>